<dbReference type="InterPro" id="IPR044792">
    <property type="entry name" value="TAR1"/>
</dbReference>
<dbReference type="PANTHER" id="PTHR47188">
    <property type="entry name" value="PROTEIN TAR1"/>
    <property type="match status" value="1"/>
</dbReference>
<evidence type="ECO:0000313" key="1">
    <source>
        <dbReference type="EMBL" id="EIE22099.1"/>
    </source>
</evidence>
<protein>
    <submittedName>
        <fullName evidence="1">Uncharacterized protein</fullName>
    </submittedName>
</protein>
<dbReference type="AlphaFoldDB" id="I0YUN0"/>
<keyword evidence="2" id="KW-1185">Reference proteome</keyword>
<dbReference type="GeneID" id="17039992"/>
<feature type="non-terminal residue" evidence="1">
    <location>
        <position position="78"/>
    </location>
</feature>
<feature type="non-terminal residue" evidence="1">
    <location>
        <position position="1"/>
    </location>
</feature>
<dbReference type="Proteomes" id="UP000007264">
    <property type="component" value="Unassembled WGS sequence"/>
</dbReference>
<dbReference type="EMBL" id="AGSI01000011">
    <property type="protein sequence ID" value="EIE22099.1"/>
    <property type="molecule type" value="Genomic_DNA"/>
</dbReference>
<proteinExistence type="predicted"/>
<reference evidence="1 2" key="1">
    <citation type="journal article" date="2012" name="Genome Biol.">
        <title>The genome of the polar eukaryotic microalga coccomyxa subellipsoidea reveals traits of cold adaptation.</title>
        <authorList>
            <person name="Blanc G."/>
            <person name="Agarkova I."/>
            <person name="Grimwood J."/>
            <person name="Kuo A."/>
            <person name="Brueggeman A."/>
            <person name="Dunigan D."/>
            <person name="Gurnon J."/>
            <person name="Ladunga I."/>
            <person name="Lindquist E."/>
            <person name="Lucas S."/>
            <person name="Pangilinan J."/>
            <person name="Proschold T."/>
            <person name="Salamov A."/>
            <person name="Schmutz J."/>
            <person name="Weeks D."/>
            <person name="Yamada T."/>
            <person name="Claverie J.M."/>
            <person name="Grigoriev I."/>
            <person name="Van Etten J."/>
            <person name="Lomsadze A."/>
            <person name="Borodovsky M."/>
        </authorList>
    </citation>
    <scope>NUCLEOTIDE SEQUENCE [LARGE SCALE GENOMIC DNA]</scope>
    <source>
        <strain evidence="1 2">C-169</strain>
    </source>
</reference>
<organism evidence="1 2">
    <name type="scientific">Coccomyxa subellipsoidea (strain C-169)</name>
    <name type="common">Green microalga</name>
    <dbReference type="NCBI Taxonomy" id="574566"/>
    <lineage>
        <taxon>Eukaryota</taxon>
        <taxon>Viridiplantae</taxon>
        <taxon>Chlorophyta</taxon>
        <taxon>core chlorophytes</taxon>
        <taxon>Trebouxiophyceae</taxon>
        <taxon>Trebouxiophyceae incertae sedis</taxon>
        <taxon>Coccomyxaceae</taxon>
        <taxon>Coccomyxa</taxon>
        <taxon>Coccomyxa subellipsoidea</taxon>
    </lineage>
</organism>
<dbReference type="RefSeq" id="XP_005646643.1">
    <property type="nucleotide sequence ID" value="XM_005646586.1"/>
</dbReference>
<dbReference type="KEGG" id="csl:COCSUDRAFT_83494"/>
<sequence length="78" mass="9026">PFPPNNFKHFLTLFSKFFSSFPRGTCSLSVSRQYLALDGTYHLLWAAFPNNPTLRKRLVERLRPWPTGFSPSRTPPSK</sequence>
<gene>
    <name evidence="1" type="ORF">COCSUDRAFT_83494</name>
</gene>
<dbReference type="PANTHER" id="PTHR47188:SF1">
    <property type="entry name" value="PROTEIN TAR1"/>
    <property type="match status" value="1"/>
</dbReference>
<accession>I0YUN0</accession>
<dbReference type="GO" id="GO:0043457">
    <property type="term" value="P:regulation of cellular respiration"/>
    <property type="evidence" value="ECO:0007669"/>
    <property type="project" value="InterPro"/>
</dbReference>
<comment type="caution">
    <text evidence="1">The sequence shown here is derived from an EMBL/GenBank/DDBJ whole genome shotgun (WGS) entry which is preliminary data.</text>
</comment>
<dbReference type="eggNOG" id="KOG4853">
    <property type="taxonomic scope" value="Eukaryota"/>
</dbReference>
<evidence type="ECO:0000313" key="2">
    <source>
        <dbReference type="Proteomes" id="UP000007264"/>
    </source>
</evidence>
<dbReference type="OrthoDB" id="1731064at2759"/>
<name>I0YUN0_COCSC</name>